<feature type="compositionally biased region" description="Polar residues" evidence="2">
    <location>
        <begin position="747"/>
        <end position="761"/>
    </location>
</feature>
<dbReference type="PANTHER" id="PTHR46423">
    <property type="entry name" value="RNA POLYMERASE II-ASSOCIATED PROTEIN 3"/>
    <property type="match status" value="1"/>
</dbReference>
<dbReference type="EMBL" id="FMSP01000001">
    <property type="protein sequence ID" value="SCV66910.1"/>
    <property type="molecule type" value="Genomic_DNA"/>
</dbReference>
<feature type="region of interest" description="Disordered" evidence="2">
    <location>
        <begin position="383"/>
        <end position="403"/>
    </location>
</feature>
<feature type="compositionally biased region" description="Low complexity" evidence="2">
    <location>
        <begin position="639"/>
        <end position="651"/>
    </location>
</feature>
<evidence type="ECO:0000313" key="4">
    <source>
        <dbReference type="Proteomes" id="UP000198372"/>
    </source>
</evidence>
<gene>
    <name evidence="3" type="ORF">BQ2448_5556</name>
</gene>
<feature type="region of interest" description="Disordered" evidence="2">
    <location>
        <begin position="672"/>
        <end position="698"/>
    </location>
</feature>
<name>A0A238EYE6_9BASI</name>
<evidence type="ECO:0000256" key="1">
    <source>
        <dbReference type="ARBA" id="ARBA00022803"/>
    </source>
</evidence>
<dbReference type="Gene3D" id="1.25.40.10">
    <property type="entry name" value="Tetratricopeptide repeat domain"/>
    <property type="match status" value="1"/>
</dbReference>
<evidence type="ECO:0000313" key="3">
    <source>
        <dbReference type="EMBL" id="SCV66910.1"/>
    </source>
</evidence>
<protein>
    <submittedName>
        <fullName evidence="3">BQ2448_5556 protein</fullName>
    </submittedName>
</protein>
<evidence type="ECO:0000256" key="2">
    <source>
        <dbReference type="SAM" id="MobiDB-lite"/>
    </source>
</evidence>
<dbReference type="InterPro" id="IPR019734">
    <property type="entry name" value="TPR_rpt"/>
</dbReference>
<dbReference type="PANTHER" id="PTHR46423:SF1">
    <property type="entry name" value="RNA POLYMERASE II-ASSOCIATED PROTEIN 3"/>
    <property type="match status" value="1"/>
</dbReference>
<dbReference type="SMART" id="SM00028">
    <property type="entry name" value="TPR"/>
    <property type="match status" value="3"/>
</dbReference>
<sequence length="1296" mass="140309">MTTKSVDTTTARAPLPFGLGREAHCSVSSCQQPGVPLPAPGSQLHDQVAHALSTLFSTFFATSLRYLGVSEILDWLHVNATVDAWLLTGFEQGRTPTEVIEELNLLVGRGAIKSVIVAALNQDDEAWATSLREVGFSSGMSMAYEGIISQLKYNKSAPMPCLHTLMTPTGLAMLKSAPLKNAFPVCPPRERPSPQPLLNSIRSLIAAGALSGPAWKQASVWRPQVRRASAAYHAMCKDVAEEVVSDTAFSTEYNIFLDSISQPLQLLQLIAEDFEECFGPGACKGLLGVGDVGGQNLIQIMVSWVPARDEVHIVLKGVKLISRKAVTRLQDFCAAKRPSELLARVKARVSEKQERERIATLLDKKRARLGEIIAEQLGWANEDPAASRRDDERAETKRRNEQLKKERATLEAAIQTLVNRETELAVASEQERIARAAATEGLANGNIGAAAKALGLSVPSNAAALANSEIAEPIHKKPEELAMRQGSSKDLLFSSVNDPFAATAPRAVSPSIQSAKGKAKAVLPLPSSRSPARYGPRGSAVPSLPLRAMSPVSSTKTSSRAASPMASLKHKHTTAAASLHTPPPSPPRHGSLFRSRRQHHDPGYDEEGDEDEHDGEHGCAACAAALIDRTMGPVLAQRSLSASTNTSSASLHPVDEALPPTERSQPIATVMKQKSTNEEKLSVRPAPSTPMPTPTVASVPAPVQKEVEAPPPPAAAFVPQPGVIAEPQPVVAAAAVVKPTPKLAEPSTVTTQPRPMVNQSAAPVDTPAASPAARTGSSSKKKKKKKAFSEDKTSVVRPSTPVATNAQAQKPSSTLPRTDRLIAAMNKGMGLSPPSPADSAKSSTLPPYVDASVANVFPDGSINMSRVVGFQRFIPKCCSPDRCTGNTPNYIVWDQLDMLLVEVCLSAFKYELIDNLAVPLEAVRDRFAKRYLLSGGKMADADGETLEMDDVMRQLADPKIGMASMWSSLQQQDVQAYTQRVLAVSLRKLMDVFRAQLGEVCVCRLSNHPEVLATAHQRLTECEQADRNEPIELGGMHQQAFIKWCHAQLREGKLSGPEWHGTERQYRVADFLFAWSDAFDAAIDRMISHQPYALAEDLTTLIAQLGGVRMLDWALRLSRDGTRRAETDARMTMNEVLSIHEDKRLLKEWDRLIKLGVKQVMRGRDLNAEVAEDQKQSGNQHFAASEWTESLTCFATASLIDPTVSTYWTNAAAARLKIGGRSQFSEAVADCTYALALDPGCVKALYRRGNALALLGLWDRAVADLTELVRVCPTDPSRQALAWVKACRAEQVARKK</sequence>
<dbReference type="GO" id="GO:0101031">
    <property type="term" value="C:protein folding chaperone complex"/>
    <property type="evidence" value="ECO:0007669"/>
    <property type="project" value="TreeGrafter"/>
</dbReference>
<feature type="compositionally biased region" description="Polar residues" evidence="2">
    <location>
        <begin position="551"/>
        <end position="561"/>
    </location>
</feature>
<dbReference type="Proteomes" id="UP000198372">
    <property type="component" value="Unassembled WGS sequence"/>
</dbReference>
<feature type="region of interest" description="Disordered" evidence="2">
    <location>
        <begin position="744"/>
        <end position="817"/>
    </location>
</feature>
<keyword evidence="4" id="KW-1185">Reference proteome</keyword>
<keyword evidence="1" id="KW-0802">TPR repeat</keyword>
<feature type="compositionally biased region" description="Basic and acidic residues" evidence="2">
    <location>
        <begin position="385"/>
        <end position="403"/>
    </location>
</feature>
<feature type="compositionally biased region" description="Polar residues" evidence="2">
    <location>
        <begin position="801"/>
        <end position="816"/>
    </location>
</feature>
<dbReference type="STRING" id="269621.A0A238EYE6"/>
<accession>A0A238EYE6</accession>
<feature type="region of interest" description="Disordered" evidence="2">
    <location>
        <begin position="505"/>
        <end position="616"/>
    </location>
</feature>
<dbReference type="InterPro" id="IPR011990">
    <property type="entry name" value="TPR-like_helical_dom_sf"/>
</dbReference>
<organism evidence="3 4">
    <name type="scientific">Microbotryum intermedium</name>
    <dbReference type="NCBI Taxonomy" id="269621"/>
    <lineage>
        <taxon>Eukaryota</taxon>
        <taxon>Fungi</taxon>
        <taxon>Dikarya</taxon>
        <taxon>Basidiomycota</taxon>
        <taxon>Pucciniomycotina</taxon>
        <taxon>Microbotryomycetes</taxon>
        <taxon>Microbotryales</taxon>
        <taxon>Microbotryaceae</taxon>
        <taxon>Microbotryum</taxon>
    </lineage>
</organism>
<dbReference type="SUPFAM" id="SSF48452">
    <property type="entry name" value="TPR-like"/>
    <property type="match status" value="1"/>
</dbReference>
<feature type="compositionally biased region" description="Acidic residues" evidence="2">
    <location>
        <begin position="604"/>
        <end position="613"/>
    </location>
</feature>
<reference evidence="4" key="1">
    <citation type="submission" date="2016-09" db="EMBL/GenBank/DDBJ databases">
        <authorList>
            <person name="Jeantristanb JTB J.-T."/>
            <person name="Ricardo R."/>
        </authorList>
    </citation>
    <scope>NUCLEOTIDE SEQUENCE [LARGE SCALE GENOMIC DNA]</scope>
</reference>
<dbReference type="OrthoDB" id="629492at2759"/>
<dbReference type="InterPro" id="IPR051966">
    <property type="entry name" value="RPAP3"/>
</dbReference>
<proteinExistence type="predicted"/>
<feature type="region of interest" description="Disordered" evidence="2">
    <location>
        <begin position="638"/>
        <end position="660"/>
    </location>
</feature>